<dbReference type="Proteomes" id="UP000320393">
    <property type="component" value="Unassembled WGS sequence"/>
</dbReference>
<keyword evidence="5 11" id="KW-0067">ATP-binding</keyword>
<dbReference type="CDD" id="cd18544">
    <property type="entry name" value="ABC_6TM_TmrA_like"/>
    <property type="match status" value="1"/>
</dbReference>
<dbReference type="SMART" id="SM00382">
    <property type="entry name" value="AAA"/>
    <property type="match status" value="1"/>
</dbReference>
<keyword evidence="3 8" id="KW-0812">Transmembrane</keyword>
<keyword evidence="4" id="KW-0547">Nucleotide-binding</keyword>
<sequence length="613" mass="68291">MTTPFQEDEILGKTYDARLVRRLLGYLRPYRGVTALAILLLLLTALTDLVGPTLYRIAIDRYIVPGAAGGPTQAGLRGLALIAGAYLAALGIGFAARWLQTYLMGYVGQRVMYDLRMHIFAHIQTLPMAFFSRTPVGRLVTRITNDVDALNEMITSGVVAIFGDIATLAGIVGIMLWMDWRLAVVVFSVLPLVYGVTERFRVRAREAYRAVRIRLARINAYLNEQIMGMSVVQLFTRERRSLERFEALNNDHLAASLDANANFSQFYPATQVLGTLAVALLLWYGGGQVVRKAVSLGVLVAGLQYADRFFEPIRDIADKFNIFQAAMASSERIFRLIDEPVVLQDPPSPAPLTRVRGRIEFRDVWFAYNEDDGWVLRGISFVIEPGQRVAVVGQTGAGKTSIINLLLRFYDPQRGQVLIDGVDVRTIGQQELRRHIGLVLQDVFLFSGTVEGNIRLGNAEISDDQIRQAARYAGAARFIEGLPDGYRTEVQERGARLSVGQKQLIGFARAIAHNPEIVLVLDEATSSVDAETEGLIQEAMTRVLRDRTSIIIAHRLSTIQHADRIIVLHKGRIAEEGTHRQLLDRGGIYAKLYRLQYRDQERTGQLAGDPRAS</sequence>
<protein>
    <submittedName>
        <fullName evidence="11">ABC transporter ATP-binding protein</fullName>
    </submittedName>
</protein>
<dbReference type="InterPro" id="IPR027417">
    <property type="entry name" value="P-loop_NTPase"/>
</dbReference>
<dbReference type="PROSITE" id="PS50893">
    <property type="entry name" value="ABC_TRANSPORTER_2"/>
    <property type="match status" value="1"/>
</dbReference>
<dbReference type="AlphaFoldDB" id="A0A537M1X9"/>
<dbReference type="InterPro" id="IPR017871">
    <property type="entry name" value="ABC_transporter-like_CS"/>
</dbReference>
<evidence type="ECO:0000256" key="3">
    <source>
        <dbReference type="ARBA" id="ARBA00022692"/>
    </source>
</evidence>
<organism evidence="11 12">
    <name type="scientific">Candidatus Segetimicrobium genomatis</name>
    <dbReference type="NCBI Taxonomy" id="2569760"/>
    <lineage>
        <taxon>Bacteria</taxon>
        <taxon>Bacillati</taxon>
        <taxon>Candidatus Sysuimicrobiota</taxon>
        <taxon>Candidatus Sysuimicrobiia</taxon>
        <taxon>Candidatus Sysuimicrobiales</taxon>
        <taxon>Candidatus Segetimicrobiaceae</taxon>
        <taxon>Candidatus Segetimicrobium</taxon>
    </lineage>
</organism>
<dbReference type="InterPro" id="IPR003593">
    <property type="entry name" value="AAA+_ATPase"/>
</dbReference>
<dbReference type="Pfam" id="PF00005">
    <property type="entry name" value="ABC_tran"/>
    <property type="match status" value="1"/>
</dbReference>
<dbReference type="Gene3D" id="3.40.50.300">
    <property type="entry name" value="P-loop containing nucleotide triphosphate hydrolases"/>
    <property type="match status" value="1"/>
</dbReference>
<feature type="transmembrane region" description="Helical" evidence="8">
    <location>
        <begin position="153"/>
        <end position="174"/>
    </location>
</feature>
<dbReference type="InterPro" id="IPR011527">
    <property type="entry name" value="ABC1_TM_dom"/>
</dbReference>
<evidence type="ECO:0000256" key="1">
    <source>
        <dbReference type="ARBA" id="ARBA00004651"/>
    </source>
</evidence>
<dbReference type="Gene3D" id="1.20.1560.10">
    <property type="entry name" value="ABC transporter type 1, transmembrane domain"/>
    <property type="match status" value="1"/>
</dbReference>
<accession>A0A537M1X9</accession>
<dbReference type="PROSITE" id="PS00211">
    <property type="entry name" value="ABC_TRANSPORTER_1"/>
    <property type="match status" value="1"/>
</dbReference>
<keyword evidence="6 8" id="KW-1133">Transmembrane helix</keyword>
<dbReference type="InterPro" id="IPR036640">
    <property type="entry name" value="ABC1_TM_sf"/>
</dbReference>
<feature type="transmembrane region" description="Helical" evidence="8">
    <location>
        <begin position="76"/>
        <end position="99"/>
    </location>
</feature>
<evidence type="ECO:0000256" key="4">
    <source>
        <dbReference type="ARBA" id="ARBA00022741"/>
    </source>
</evidence>
<evidence type="ECO:0000259" key="9">
    <source>
        <dbReference type="PROSITE" id="PS50893"/>
    </source>
</evidence>
<dbReference type="CDD" id="cd03254">
    <property type="entry name" value="ABCC_Glucan_exporter_like"/>
    <property type="match status" value="1"/>
</dbReference>
<dbReference type="EMBL" id="VBAM01000120">
    <property type="protein sequence ID" value="TMJ14236.1"/>
    <property type="molecule type" value="Genomic_DNA"/>
</dbReference>
<dbReference type="InterPro" id="IPR003439">
    <property type="entry name" value="ABC_transporter-like_ATP-bd"/>
</dbReference>
<evidence type="ECO:0000313" key="11">
    <source>
        <dbReference type="EMBL" id="TMJ14236.1"/>
    </source>
</evidence>
<keyword evidence="7 8" id="KW-0472">Membrane</keyword>
<reference evidence="11 12" key="1">
    <citation type="journal article" date="2019" name="Nat. Microbiol.">
        <title>Mediterranean grassland soil C-N compound turnover is dependent on rainfall and depth, and is mediated by genomically divergent microorganisms.</title>
        <authorList>
            <person name="Diamond S."/>
            <person name="Andeer P.F."/>
            <person name="Li Z."/>
            <person name="Crits-Christoph A."/>
            <person name="Burstein D."/>
            <person name="Anantharaman K."/>
            <person name="Lane K.R."/>
            <person name="Thomas B.C."/>
            <person name="Pan C."/>
            <person name="Northen T.R."/>
            <person name="Banfield J.F."/>
        </authorList>
    </citation>
    <scope>NUCLEOTIDE SEQUENCE [LARGE SCALE GENOMIC DNA]</scope>
    <source>
        <strain evidence="11">NP_5</strain>
    </source>
</reference>
<evidence type="ECO:0000256" key="5">
    <source>
        <dbReference type="ARBA" id="ARBA00022840"/>
    </source>
</evidence>
<evidence type="ECO:0000256" key="6">
    <source>
        <dbReference type="ARBA" id="ARBA00022989"/>
    </source>
</evidence>
<dbReference type="SUPFAM" id="SSF90123">
    <property type="entry name" value="ABC transporter transmembrane region"/>
    <property type="match status" value="1"/>
</dbReference>
<dbReference type="FunFam" id="3.40.50.300:FF:000287">
    <property type="entry name" value="Multidrug ABC transporter ATP-binding protein"/>
    <property type="match status" value="1"/>
</dbReference>
<comment type="caution">
    <text evidence="11">The sequence shown here is derived from an EMBL/GenBank/DDBJ whole genome shotgun (WGS) entry which is preliminary data.</text>
</comment>
<evidence type="ECO:0000256" key="2">
    <source>
        <dbReference type="ARBA" id="ARBA00022448"/>
    </source>
</evidence>
<feature type="domain" description="ABC transporter" evidence="9">
    <location>
        <begin position="359"/>
        <end position="595"/>
    </location>
</feature>
<dbReference type="Pfam" id="PF00664">
    <property type="entry name" value="ABC_membrane"/>
    <property type="match status" value="1"/>
</dbReference>
<feature type="transmembrane region" description="Helical" evidence="8">
    <location>
        <begin position="266"/>
        <end position="285"/>
    </location>
</feature>
<proteinExistence type="predicted"/>
<dbReference type="PROSITE" id="PS50929">
    <property type="entry name" value="ABC_TM1F"/>
    <property type="match status" value="1"/>
</dbReference>
<dbReference type="PANTHER" id="PTHR43394">
    <property type="entry name" value="ATP-DEPENDENT PERMEASE MDL1, MITOCHONDRIAL"/>
    <property type="match status" value="1"/>
</dbReference>
<dbReference type="GO" id="GO:0015421">
    <property type="term" value="F:ABC-type oligopeptide transporter activity"/>
    <property type="evidence" value="ECO:0007669"/>
    <property type="project" value="TreeGrafter"/>
</dbReference>
<dbReference type="GO" id="GO:0016887">
    <property type="term" value="F:ATP hydrolysis activity"/>
    <property type="evidence" value="ECO:0007669"/>
    <property type="project" value="InterPro"/>
</dbReference>
<dbReference type="InterPro" id="IPR039421">
    <property type="entry name" value="Type_1_exporter"/>
</dbReference>
<comment type="subcellular location">
    <subcellularLocation>
        <location evidence="1">Cell membrane</location>
        <topology evidence="1">Multi-pass membrane protein</topology>
    </subcellularLocation>
</comment>
<name>A0A537M1X9_9BACT</name>
<gene>
    <name evidence="11" type="ORF">E6H02_03605</name>
</gene>
<dbReference type="GO" id="GO:0005886">
    <property type="term" value="C:plasma membrane"/>
    <property type="evidence" value="ECO:0007669"/>
    <property type="project" value="UniProtKB-SubCell"/>
</dbReference>
<dbReference type="SUPFAM" id="SSF52540">
    <property type="entry name" value="P-loop containing nucleoside triphosphate hydrolases"/>
    <property type="match status" value="1"/>
</dbReference>
<dbReference type="GO" id="GO:0005524">
    <property type="term" value="F:ATP binding"/>
    <property type="evidence" value="ECO:0007669"/>
    <property type="project" value="UniProtKB-KW"/>
</dbReference>
<keyword evidence="2" id="KW-0813">Transport</keyword>
<dbReference type="PANTHER" id="PTHR43394:SF1">
    <property type="entry name" value="ATP-BINDING CASSETTE SUB-FAMILY B MEMBER 10, MITOCHONDRIAL"/>
    <property type="match status" value="1"/>
</dbReference>
<feature type="transmembrane region" description="Helical" evidence="8">
    <location>
        <begin position="33"/>
        <end position="55"/>
    </location>
</feature>
<evidence type="ECO:0000256" key="7">
    <source>
        <dbReference type="ARBA" id="ARBA00023136"/>
    </source>
</evidence>
<evidence type="ECO:0000259" key="10">
    <source>
        <dbReference type="PROSITE" id="PS50929"/>
    </source>
</evidence>
<feature type="transmembrane region" description="Helical" evidence="8">
    <location>
        <begin position="180"/>
        <end position="197"/>
    </location>
</feature>
<feature type="domain" description="ABC transmembrane type-1" evidence="10">
    <location>
        <begin position="35"/>
        <end position="325"/>
    </location>
</feature>
<evidence type="ECO:0000313" key="12">
    <source>
        <dbReference type="Proteomes" id="UP000320393"/>
    </source>
</evidence>
<evidence type="ECO:0000256" key="8">
    <source>
        <dbReference type="SAM" id="Phobius"/>
    </source>
</evidence>